<dbReference type="GeneID" id="74307535"/>
<keyword evidence="3" id="KW-1003">Cell membrane</keyword>
<dbReference type="PANTHER" id="PTHR47737">
    <property type="entry name" value="GLYCINE BETAINE/PROLINE BETAINE TRANSPORT SYSTEM PERMEASE PROTEIN PROW"/>
    <property type="match status" value="1"/>
</dbReference>
<evidence type="ECO:0000256" key="4">
    <source>
        <dbReference type="ARBA" id="ARBA00023136"/>
    </source>
</evidence>
<gene>
    <name evidence="6" type="ORF">L6E24_07505</name>
</gene>
<dbReference type="AlphaFoldDB" id="A0A9E7THU8"/>
<dbReference type="GO" id="GO:0031460">
    <property type="term" value="P:glycine betaine transport"/>
    <property type="evidence" value="ECO:0007669"/>
    <property type="project" value="TreeGrafter"/>
</dbReference>
<proteinExistence type="predicted"/>
<reference evidence="6" key="1">
    <citation type="submission" date="2022-04" db="EMBL/GenBank/DDBJ databases">
        <title>Complete genome of Methanoplanus endosymbiosus DSM 3599.</title>
        <authorList>
            <person name="Chen S.-C."/>
            <person name="You Y.-T."/>
            <person name="Zhou Y.-Z."/>
            <person name="Lai M.-C."/>
        </authorList>
    </citation>
    <scope>NUCLEOTIDE SEQUENCE</scope>
    <source>
        <strain evidence="6">DSM 3599</strain>
    </source>
</reference>
<dbReference type="CDD" id="cd13639">
    <property type="entry name" value="PBP2_OpuAC_like"/>
    <property type="match status" value="1"/>
</dbReference>
<dbReference type="Gene3D" id="3.40.190.10">
    <property type="entry name" value="Periplasmic binding protein-like II"/>
    <property type="match status" value="1"/>
</dbReference>
<keyword evidence="7" id="KW-1185">Reference proteome</keyword>
<dbReference type="RefSeq" id="WP_257741380.1">
    <property type="nucleotide sequence ID" value="NZ_CP096115.1"/>
</dbReference>
<dbReference type="Proteomes" id="UP001060368">
    <property type="component" value="Chromosome"/>
</dbReference>
<accession>A0A9E7THU8</accession>
<dbReference type="GO" id="GO:0043190">
    <property type="term" value="C:ATP-binding cassette (ABC) transporter complex"/>
    <property type="evidence" value="ECO:0007669"/>
    <property type="project" value="InterPro"/>
</dbReference>
<dbReference type="Pfam" id="PF04069">
    <property type="entry name" value="OpuAC"/>
    <property type="match status" value="1"/>
</dbReference>
<dbReference type="GO" id="GO:0005275">
    <property type="term" value="F:amine transmembrane transporter activity"/>
    <property type="evidence" value="ECO:0007669"/>
    <property type="project" value="TreeGrafter"/>
</dbReference>
<comment type="subcellular location">
    <subcellularLocation>
        <location evidence="1">Cell membrane</location>
    </subcellularLocation>
</comment>
<dbReference type="GO" id="GO:0015226">
    <property type="term" value="F:carnitine transmembrane transporter activity"/>
    <property type="evidence" value="ECO:0007669"/>
    <property type="project" value="TreeGrafter"/>
</dbReference>
<name>A0A9E7THU8_9EURY</name>
<dbReference type="Gene3D" id="3.40.190.100">
    <property type="entry name" value="Glycine betaine-binding periplasmic protein, domain 2"/>
    <property type="match status" value="1"/>
</dbReference>
<organism evidence="6 7">
    <name type="scientific">Methanoplanus endosymbiosus</name>
    <dbReference type="NCBI Taxonomy" id="33865"/>
    <lineage>
        <taxon>Archaea</taxon>
        <taxon>Methanobacteriati</taxon>
        <taxon>Methanobacteriota</taxon>
        <taxon>Stenosarchaea group</taxon>
        <taxon>Methanomicrobia</taxon>
        <taxon>Methanomicrobiales</taxon>
        <taxon>Methanomicrobiaceae</taxon>
        <taxon>Methanoplanus</taxon>
    </lineage>
</organism>
<dbReference type="InterPro" id="IPR007210">
    <property type="entry name" value="ABC_Gly_betaine_transp_sub-bd"/>
</dbReference>
<feature type="domain" description="ABC-type glycine betaine transport system substrate-binding" evidence="5">
    <location>
        <begin position="59"/>
        <end position="309"/>
    </location>
</feature>
<keyword evidence="2" id="KW-0813">Transport</keyword>
<keyword evidence="4" id="KW-0472">Membrane</keyword>
<dbReference type="SUPFAM" id="SSF53850">
    <property type="entry name" value="Periplasmic binding protein-like II"/>
    <property type="match status" value="1"/>
</dbReference>
<protein>
    <submittedName>
        <fullName evidence="6">Glycine betaine ABC transporter substrate-binding protein</fullName>
    </submittedName>
</protein>
<sequence>MEKLQNKVHCKSALYFLTSLILAACLLSAGCTDGTATVQEQEPGAVETVGATPGTDKEKIALGMPNWPGVTVKTHVVKNILESEGYDVEIVTRTDPGLIYTSMAEGDDVDVLLGAWLPTTQKPYWDKYQDKLELISINVNETWLGLGVPDYVYEAGIHSIPDLKDYADEFGGDIVTLEAGNGMTIASENSIKEYGLEGFTTQISNTSAMLDEVMKAEQSGDWIVFCAWEPHYMMNDYKVKKLEDPKALFGNNEDVVYTVARKDFGDDYPWVYQFLKKFQIPVEEQSLWIAEYGKNERDPDDVAKEWIENNPGLVQSWMP</sequence>
<evidence type="ECO:0000313" key="7">
    <source>
        <dbReference type="Proteomes" id="UP001060368"/>
    </source>
</evidence>
<evidence type="ECO:0000259" key="5">
    <source>
        <dbReference type="Pfam" id="PF04069"/>
    </source>
</evidence>
<dbReference type="EMBL" id="CP096115">
    <property type="protein sequence ID" value="UUX91228.1"/>
    <property type="molecule type" value="Genomic_DNA"/>
</dbReference>
<evidence type="ECO:0000256" key="1">
    <source>
        <dbReference type="ARBA" id="ARBA00004236"/>
    </source>
</evidence>
<evidence type="ECO:0000256" key="2">
    <source>
        <dbReference type="ARBA" id="ARBA00022448"/>
    </source>
</evidence>
<evidence type="ECO:0000313" key="6">
    <source>
        <dbReference type="EMBL" id="UUX91228.1"/>
    </source>
</evidence>
<dbReference type="GO" id="GO:0015871">
    <property type="term" value="P:choline transport"/>
    <property type="evidence" value="ECO:0007669"/>
    <property type="project" value="TreeGrafter"/>
</dbReference>
<dbReference type="PANTHER" id="PTHR47737:SF1">
    <property type="entry name" value="GLYCINE BETAINE_PROLINE BETAINE TRANSPORT SYSTEM PERMEASE PROTEIN PROW"/>
    <property type="match status" value="1"/>
</dbReference>
<dbReference type="PROSITE" id="PS51257">
    <property type="entry name" value="PROKAR_LIPOPROTEIN"/>
    <property type="match status" value="1"/>
</dbReference>
<dbReference type="KEGG" id="mend:L6E24_07505"/>
<evidence type="ECO:0000256" key="3">
    <source>
        <dbReference type="ARBA" id="ARBA00022475"/>
    </source>
</evidence>